<gene>
    <name evidence="11" type="ORF">PoB_006483400</name>
</gene>
<dbReference type="Proteomes" id="UP000735302">
    <property type="component" value="Unassembled WGS sequence"/>
</dbReference>
<dbReference type="GO" id="GO:0004930">
    <property type="term" value="F:G protein-coupled receptor activity"/>
    <property type="evidence" value="ECO:0007669"/>
    <property type="project" value="UniProtKB-KW"/>
</dbReference>
<feature type="transmembrane region" description="Helical" evidence="9">
    <location>
        <begin position="87"/>
        <end position="111"/>
    </location>
</feature>
<keyword evidence="4 8" id="KW-0297">G-protein coupled receptor</keyword>
<evidence type="ECO:0000313" key="11">
    <source>
        <dbReference type="EMBL" id="GFO38329.1"/>
    </source>
</evidence>
<comment type="similarity">
    <text evidence="8">Belongs to the G-protein coupled receptor 1 family.</text>
</comment>
<dbReference type="InterPro" id="IPR017452">
    <property type="entry name" value="GPCR_Rhodpsn_7TM"/>
</dbReference>
<evidence type="ECO:0000256" key="4">
    <source>
        <dbReference type="ARBA" id="ARBA00023040"/>
    </source>
</evidence>
<evidence type="ECO:0000256" key="5">
    <source>
        <dbReference type="ARBA" id="ARBA00023136"/>
    </source>
</evidence>
<proteinExistence type="inferred from homology"/>
<dbReference type="CDD" id="cd00637">
    <property type="entry name" value="7tm_classA_rhodopsin-like"/>
    <property type="match status" value="1"/>
</dbReference>
<dbReference type="PANTHER" id="PTHR45695:SF15">
    <property type="entry name" value="OPSIN RH2"/>
    <property type="match status" value="1"/>
</dbReference>
<dbReference type="PROSITE" id="PS00237">
    <property type="entry name" value="G_PROTEIN_RECEP_F1_1"/>
    <property type="match status" value="1"/>
</dbReference>
<keyword evidence="3 9" id="KW-1133">Transmembrane helix</keyword>
<evidence type="ECO:0000256" key="9">
    <source>
        <dbReference type="SAM" id="Phobius"/>
    </source>
</evidence>
<sequence length="279" mass="30909">MSDWLKFIMEPDYLASAHDQAELDNLIGDICLYLNSSDLPDVCDNTSEENNSFVWLNPTNKGSEHHDFGGYGDTFYKEMGLSLLNKIILSGLYSVILVTALLGNGLVLVTVTLKRSLWKPMNFFISSLAISDVVLGLSCIPINIALIVTTEWTLGSVSCRSLPFFMNLGSNCSMLTLCCMAVERFVAIVHPIKFNAVHTLGKTLLVLMAVWLLAIATASPFALYYESSKLCGRYLPSGECEKCFQSFGSSLAFDGEITQKVGGWYFNKFPSSNLYRTYL</sequence>
<feature type="transmembrane region" description="Helical" evidence="9">
    <location>
        <begin position="168"/>
        <end position="192"/>
    </location>
</feature>
<feature type="transmembrane region" description="Helical" evidence="9">
    <location>
        <begin position="204"/>
        <end position="225"/>
    </location>
</feature>
<dbReference type="InterPro" id="IPR000276">
    <property type="entry name" value="GPCR_Rhodpsn"/>
</dbReference>
<dbReference type="Gene3D" id="1.20.1070.10">
    <property type="entry name" value="Rhodopsin 7-helix transmembrane proteins"/>
    <property type="match status" value="1"/>
</dbReference>
<evidence type="ECO:0000256" key="7">
    <source>
        <dbReference type="ARBA" id="ARBA00023224"/>
    </source>
</evidence>
<dbReference type="PANTHER" id="PTHR45695">
    <property type="entry name" value="LEUCOKININ RECEPTOR-RELATED"/>
    <property type="match status" value="1"/>
</dbReference>
<reference evidence="11 12" key="1">
    <citation type="journal article" date="2021" name="Elife">
        <title>Chloroplast acquisition without the gene transfer in kleptoplastic sea slugs, Plakobranchus ocellatus.</title>
        <authorList>
            <person name="Maeda T."/>
            <person name="Takahashi S."/>
            <person name="Yoshida T."/>
            <person name="Shimamura S."/>
            <person name="Takaki Y."/>
            <person name="Nagai Y."/>
            <person name="Toyoda A."/>
            <person name="Suzuki Y."/>
            <person name="Arimoto A."/>
            <person name="Ishii H."/>
            <person name="Satoh N."/>
            <person name="Nishiyama T."/>
            <person name="Hasebe M."/>
            <person name="Maruyama T."/>
            <person name="Minagawa J."/>
            <person name="Obokata J."/>
            <person name="Shigenobu S."/>
        </authorList>
    </citation>
    <scope>NUCLEOTIDE SEQUENCE [LARGE SCALE GENOMIC DNA]</scope>
</reference>
<feature type="transmembrane region" description="Helical" evidence="9">
    <location>
        <begin position="123"/>
        <end position="148"/>
    </location>
</feature>
<dbReference type="AlphaFoldDB" id="A0AAV4D2G7"/>
<name>A0AAV4D2G7_9GAST</name>
<evidence type="ECO:0000256" key="1">
    <source>
        <dbReference type="ARBA" id="ARBA00004141"/>
    </source>
</evidence>
<dbReference type="SUPFAM" id="SSF81321">
    <property type="entry name" value="Family A G protein-coupled receptor-like"/>
    <property type="match status" value="1"/>
</dbReference>
<evidence type="ECO:0000313" key="12">
    <source>
        <dbReference type="Proteomes" id="UP000735302"/>
    </source>
</evidence>
<dbReference type="PROSITE" id="PS50262">
    <property type="entry name" value="G_PROTEIN_RECEP_F1_2"/>
    <property type="match status" value="1"/>
</dbReference>
<keyword evidence="2 8" id="KW-0812">Transmembrane</keyword>
<evidence type="ECO:0000256" key="3">
    <source>
        <dbReference type="ARBA" id="ARBA00022989"/>
    </source>
</evidence>
<keyword evidence="7 8" id="KW-0807">Transducer</keyword>
<evidence type="ECO:0000256" key="2">
    <source>
        <dbReference type="ARBA" id="ARBA00022692"/>
    </source>
</evidence>
<feature type="domain" description="G-protein coupled receptors family 1 profile" evidence="10">
    <location>
        <begin position="103"/>
        <end position="279"/>
    </location>
</feature>
<keyword evidence="5 9" id="KW-0472">Membrane</keyword>
<dbReference type="GO" id="GO:0005886">
    <property type="term" value="C:plasma membrane"/>
    <property type="evidence" value="ECO:0007669"/>
    <property type="project" value="TreeGrafter"/>
</dbReference>
<accession>A0AAV4D2G7</accession>
<keyword evidence="6 8" id="KW-0675">Receptor</keyword>
<dbReference type="EMBL" id="BLXT01007309">
    <property type="protein sequence ID" value="GFO38329.1"/>
    <property type="molecule type" value="Genomic_DNA"/>
</dbReference>
<dbReference type="Pfam" id="PF00001">
    <property type="entry name" value="7tm_1"/>
    <property type="match status" value="1"/>
</dbReference>
<protein>
    <submittedName>
        <fullName evidence="11">Gastrin/cholecystokinin type b receptor-like</fullName>
    </submittedName>
</protein>
<evidence type="ECO:0000256" key="8">
    <source>
        <dbReference type="RuleBase" id="RU000688"/>
    </source>
</evidence>
<organism evidence="11 12">
    <name type="scientific">Plakobranchus ocellatus</name>
    <dbReference type="NCBI Taxonomy" id="259542"/>
    <lineage>
        <taxon>Eukaryota</taxon>
        <taxon>Metazoa</taxon>
        <taxon>Spiralia</taxon>
        <taxon>Lophotrochozoa</taxon>
        <taxon>Mollusca</taxon>
        <taxon>Gastropoda</taxon>
        <taxon>Heterobranchia</taxon>
        <taxon>Euthyneura</taxon>
        <taxon>Panpulmonata</taxon>
        <taxon>Sacoglossa</taxon>
        <taxon>Placobranchoidea</taxon>
        <taxon>Plakobranchidae</taxon>
        <taxon>Plakobranchus</taxon>
    </lineage>
</organism>
<evidence type="ECO:0000259" key="10">
    <source>
        <dbReference type="PROSITE" id="PS50262"/>
    </source>
</evidence>
<evidence type="ECO:0000256" key="6">
    <source>
        <dbReference type="ARBA" id="ARBA00023170"/>
    </source>
</evidence>
<dbReference type="PRINTS" id="PR00237">
    <property type="entry name" value="GPCRRHODOPSN"/>
</dbReference>
<comment type="subcellular location">
    <subcellularLocation>
        <location evidence="1">Membrane</location>
        <topology evidence="1">Multi-pass membrane protein</topology>
    </subcellularLocation>
</comment>
<keyword evidence="12" id="KW-1185">Reference proteome</keyword>
<comment type="caution">
    <text evidence="11">The sequence shown here is derived from an EMBL/GenBank/DDBJ whole genome shotgun (WGS) entry which is preliminary data.</text>
</comment>